<evidence type="ECO:0000256" key="4">
    <source>
        <dbReference type="ARBA" id="ARBA00022490"/>
    </source>
</evidence>
<gene>
    <name evidence="11" type="ORF">SRAA_0878</name>
</gene>
<name>A0A060NHS3_9BURK</name>
<evidence type="ECO:0000256" key="9">
    <source>
        <dbReference type="ARBA" id="ARBA00022842"/>
    </source>
</evidence>
<dbReference type="EMBL" id="AP014568">
    <property type="protein sequence ID" value="BAO80732.1"/>
    <property type="molecule type" value="Genomic_DNA"/>
</dbReference>
<dbReference type="InterPro" id="IPR003442">
    <property type="entry name" value="T6A_TsaE"/>
</dbReference>
<sequence>MKPGLQPLQQPGFGVAQIDTGHADLRESQFPAPALNLCNELSRIEHTPPIVGSQAATPPPLACVTLLLADESATAALAARLADCAQIDHAHLHWRGDLGSGKTTFVRHLLRALGVTGRIKSPSYAIVETYRLDADPRRGTGMDAVHADFYRFINPQEWEDAGLRELFAEPGLKLVEWPEKAAGLLPMPDLDLHLETLADERRRLRLCARSALGLRLLKALQA</sequence>
<comment type="subcellular location">
    <subcellularLocation>
        <location evidence="1">Cytoplasm</location>
    </subcellularLocation>
</comment>
<dbReference type="HOGENOM" id="CLU_087829_2_0_4"/>
<keyword evidence="11" id="KW-0808">Transferase</keyword>
<evidence type="ECO:0000256" key="8">
    <source>
        <dbReference type="ARBA" id="ARBA00022840"/>
    </source>
</evidence>
<dbReference type="PANTHER" id="PTHR33540:SF2">
    <property type="entry name" value="TRNA THREONYLCARBAMOYLADENOSINE BIOSYNTHESIS PROTEIN TSAE"/>
    <property type="match status" value="1"/>
</dbReference>
<dbReference type="Gene3D" id="3.40.50.300">
    <property type="entry name" value="P-loop containing nucleotide triphosphate hydrolases"/>
    <property type="match status" value="1"/>
</dbReference>
<keyword evidence="7" id="KW-0547">Nucleotide-binding</keyword>
<evidence type="ECO:0000256" key="2">
    <source>
        <dbReference type="ARBA" id="ARBA00007599"/>
    </source>
</evidence>
<dbReference type="KEGG" id="cbaa:SRAA_0878"/>
<evidence type="ECO:0000256" key="7">
    <source>
        <dbReference type="ARBA" id="ARBA00022741"/>
    </source>
</evidence>
<dbReference type="GO" id="GO:0016301">
    <property type="term" value="F:kinase activity"/>
    <property type="evidence" value="ECO:0007669"/>
    <property type="project" value="UniProtKB-KW"/>
</dbReference>
<accession>A0A060NHS3</accession>
<evidence type="ECO:0000256" key="6">
    <source>
        <dbReference type="ARBA" id="ARBA00022723"/>
    </source>
</evidence>
<evidence type="ECO:0000256" key="10">
    <source>
        <dbReference type="ARBA" id="ARBA00032441"/>
    </source>
</evidence>
<dbReference type="STRING" id="1458425.SRAA_0878"/>
<dbReference type="GO" id="GO:0005737">
    <property type="term" value="C:cytoplasm"/>
    <property type="evidence" value="ECO:0007669"/>
    <property type="project" value="UniProtKB-SubCell"/>
</dbReference>
<evidence type="ECO:0000313" key="12">
    <source>
        <dbReference type="Proteomes" id="UP000067461"/>
    </source>
</evidence>
<dbReference type="Pfam" id="PF02367">
    <property type="entry name" value="TsaE"/>
    <property type="match status" value="1"/>
</dbReference>
<dbReference type="GO" id="GO:0002949">
    <property type="term" value="P:tRNA threonylcarbamoyladenosine modification"/>
    <property type="evidence" value="ECO:0007669"/>
    <property type="project" value="InterPro"/>
</dbReference>
<reference evidence="11 12" key="1">
    <citation type="journal article" date="2014" name="Nat. Commun.">
        <title>Physiological and genomic features of highly alkaliphilic hydrogen-utilizing Betaproteobacteria from a continental serpentinizing site.</title>
        <authorList>
            <person name="Suzuki S."/>
            <person name="Kuenen J.G."/>
            <person name="Schipper K."/>
            <person name="van der Velde S."/>
            <person name="Ishii S."/>
            <person name="Wu A."/>
            <person name="Sorokin D.Y."/>
            <person name="Tenney A."/>
            <person name="Meng X.Y."/>
            <person name="Morrill P.L."/>
            <person name="Kamagata Y."/>
            <person name="Muyzer G."/>
            <person name="Nealson K.H."/>
        </authorList>
    </citation>
    <scope>NUCLEOTIDE SEQUENCE [LARGE SCALE GENOMIC DNA]</scope>
    <source>
        <strain evidence="11 12">A1</strain>
    </source>
</reference>
<keyword evidence="5" id="KW-0819">tRNA processing</keyword>
<keyword evidence="12" id="KW-1185">Reference proteome</keyword>
<dbReference type="GO" id="GO:0005524">
    <property type="term" value="F:ATP binding"/>
    <property type="evidence" value="ECO:0007669"/>
    <property type="project" value="UniProtKB-KW"/>
</dbReference>
<protein>
    <recommendedName>
        <fullName evidence="3">tRNA threonylcarbamoyladenosine biosynthesis protein TsaE</fullName>
    </recommendedName>
    <alternativeName>
        <fullName evidence="10">t(6)A37 threonylcarbamoyladenosine biosynthesis protein TsaE</fullName>
    </alternativeName>
</protein>
<dbReference type="NCBIfam" id="TIGR00150">
    <property type="entry name" value="T6A_YjeE"/>
    <property type="match status" value="1"/>
</dbReference>
<evidence type="ECO:0000256" key="1">
    <source>
        <dbReference type="ARBA" id="ARBA00004496"/>
    </source>
</evidence>
<keyword evidence="6" id="KW-0479">Metal-binding</keyword>
<dbReference type="AlphaFoldDB" id="A0A060NHS3"/>
<keyword evidence="11" id="KW-0418">Kinase</keyword>
<dbReference type="Proteomes" id="UP000067461">
    <property type="component" value="Chromosome"/>
</dbReference>
<organism evidence="11 12">
    <name type="scientific">Serpentinimonas raichei</name>
    <dbReference type="NCBI Taxonomy" id="1458425"/>
    <lineage>
        <taxon>Bacteria</taxon>
        <taxon>Pseudomonadati</taxon>
        <taxon>Pseudomonadota</taxon>
        <taxon>Betaproteobacteria</taxon>
        <taxon>Burkholderiales</taxon>
        <taxon>Comamonadaceae</taxon>
        <taxon>Serpentinimonas</taxon>
    </lineage>
</organism>
<dbReference type="SUPFAM" id="SSF52540">
    <property type="entry name" value="P-loop containing nucleoside triphosphate hydrolases"/>
    <property type="match status" value="1"/>
</dbReference>
<keyword evidence="8" id="KW-0067">ATP-binding</keyword>
<proteinExistence type="inferred from homology"/>
<keyword evidence="9" id="KW-0460">Magnesium</keyword>
<dbReference type="InterPro" id="IPR027417">
    <property type="entry name" value="P-loop_NTPase"/>
</dbReference>
<evidence type="ECO:0000313" key="11">
    <source>
        <dbReference type="EMBL" id="BAO80732.1"/>
    </source>
</evidence>
<evidence type="ECO:0000256" key="3">
    <source>
        <dbReference type="ARBA" id="ARBA00019010"/>
    </source>
</evidence>
<keyword evidence="4" id="KW-0963">Cytoplasm</keyword>
<dbReference type="PANTHER" id="PTHR33540">
    <property type="entry name" value="TRNA THREONYLCARBAMOYLADENOSINE BIOSYNTHESIS PROTEIN TSAE"/>
    <property type="match status" value="1"/>
</dbReference>
<evidence type="ECO:0000256" key="5">
    <source>
        <dbReference type="ARBA" id="ARBA00022694"/>
    </source>
</evidence>
<dbReference type="GO" id="GO:0046872">
    <property type="term" value="F:metal ion binding"/>
    <property type="evidence" value="ECO:0007669"/>
    <property type="project" value="UniProtKB-KW"/>
</dbReference>
<comment type="similarity">
    <text evidence="2">Belongs to the TsaE family.</text>
</comment>